<keyword evidence="1" id="KW-1133">Transmembrane helix</keyword>
<keyword evidence="3" id="KW-1185">Reference proteome</keyword>
<comment type="caution">
    <text evidence="2">The sequence shown here is derived from an EMBL/GenBank/DDBJ whole genome shotgun (WGS) entry which is preliminary data.</text>
</comment>
<accession>E9SH63</accession>
<dbReference type="EMBL" id="ADKM02000130">
    <property type="protein sequence ID" value="EGC01386.1"/>
    <property type="molecule type" value="Genomic_DNA"/>
</dbReference>
<evidence type="ECO:0000313" key="3">
    <source>
        <dbReference type="Proteomes" id="UP000004259"/>
    </source>
</evidence>
<evidence type="ECO:0000313" key="2">
    <source>
        <dbReference type="EMBL" id="EGC01386.1"/>
    </source>
</evidence>
<feature type="transmembrane region" description="Helical" evidence="1">
    <location>
        <begin position="20"/>
        <end position="38"/>
    </location>
</feature>
<dbReference type="OrthoDB" id="1820286at2"/>
<keyword evidence="1" id="KW-0472">Membrane</keyword>
<keyword evidence="1" id="KW-0812">Transmembrane</keyword>
<name>E9SH63_RUMAL</name>
<dbReference type="Proteomes" id="UP000004259">
    <property type="component" value="Unassembled WGS sequence"/>
</dbReference>
<organism evidence="2 3">
    <name type="scientific">Ruminococcus albus 8</name>
    <dbReference type="NCBI Taxonomy" id="246199"/>
    <lineage>
        <taxon>Bacteria</taxon>
        <taxon>Bacillati</taxon>
        <taxon>Bacillota</taxon>
        <taxon>Clostridia</taxon>
        <taxon>Eubacteriales</taxon>
        <taxon>Oscillospiraceae</taxon>
        <taxon>Ruminococcus</taxon>
    </lineage>
</organism>
<proteinExistence type="predicted"/>
<sequence>MEMNENLDRPKWKKLRGCLTAFIVAVVLPFGLIFYSMISTRRQYHKDWDKFDDERISYAERILDMELPDDVTAERFICDTWLDSYVRLWVSGIDDPQKFLEKAYPAGKCEISPPTGKSLDWLADMADGMGAGHDFTEIYDLKFKDRNDGLYDYSIGFGKNDGGYYAVIGYRTY</sequence>
<dbReference type="STRING" id="246199.CUS_7591"/>
<evidence type="ECO:0000256" key="1">
    <source>
        <dbReference type="SAM" id="Phobius"/>
    </source>
</evidence>
<gene>
    <name evidence="2" type="ORF">CUS_7591</name>
</gene>
<dbReference type="AlphaFoldDB" id="E9SH63"/>
<dbReference type="RefSeq" id="WP_002852881.1">
    <property type="nucleotide sequence ID" value="NZ_ADKM02000130.1"/>
</dbReference>
<protein>
    <submittedName>
        <fullName evidence="2">Uncharacterized protein</fullName>
    </submittedName>
</protein>
<reference evidence="2 3" key="1">
    <citation type="submission" date="2011-02" db="EMBL/GenBank/DDBJ databases">
        <authorList>
            <person name="Nelson K.E."/>
            <person name="Sutton G."/>
            <person name="Torralba M."/>
            <person name="Durkin S."/>
            <person name="Harkins D."/>
            <person name="Montgomery R."/>
            <person name="Ziemer C."/>
            <person name="Klaassens E."/>
            <person name="Ocuiv P."/>
            <person name="Morrison M."/>
        </authorList>
    </citation>
    <scope>NUCLEOTIDE SEQUENCE [LARGE SCALE GENOMIC DNA]</scope>
    <source>
        <strain evidence="2 3">8</strain>
    </source>
</reference>